<dbReference type="OrthoDB" id="5296315at2"/>
<keyword evidence="4" id="KW-1134">Transmembrane beta strand</keyword>
<keyword evidence="9" id="KW-1185">Reference proteome</keyword>
<proteinExistence type="inferred from homology"/>
<dbReference type="InterPro" id="IPR051906">
    <property type="entry name" value="TolC-like"/>
</dbReference>
<evidence type="ECO:0000256" key="6">
    <source>
        <dbReference type="ARBA" id="ARBA00023136"/>
    </source>
</evidence>
<evidence type="ECO:0000256" key="5">
    <source>
        <dbReference type="ARBA" id="ARBA00022692"/>
    </source>
</evidence>
<keyword evidence="7" id="KW-0998">Cell outer membrane</keyword>
<dbReference type="Proteomes" id="UP000321820">
    <property type="component" value="Chromosome"/>
</dbReference>
<evidence type="ECO:0000256" key="3">
    <source>
        <dbReference type="ARBA" id="ARBA00022448"/>
    </source>
</evidence>
<reference evidence="8 9" key="1">
    <citation type="submission" date="2019-08" db="EMBL/GenBank/DDBJ databases">
        <title>Complete genome sequence of Terriglobus albidus strain ORNL.</title>
        <authorList>
            <person name="Podar M."/>
        </authorList>
    </citation>
    <scope>NUCLEOTIDE SEQUENCE [LARGE SCALE GENOMIC DNA]</scope>
    <source>
        <strain evidence="8 9">ORNL</strain>
    </source>
</reference>
<accession>A0A5B9EFI2</accession>
<evidence type="ECO:0000256" key="2">
    <source>
        <dbReference type="ARBA" id="ARBA00007613"/>
    </source>
</evidence>
<dbReference type="Pfam" id="PF02321">
    <property type="entry name" value="OEP"/>
    <property type="match status" value="2"/>
</dbReference>
<dbReference type="KEGG" id="talb:FTW19_24030"/>
<keyword evidence="6" id="KW-0472">Membrane</keyword>
<evidence type="ECO:0000313" key="9">
    <source>
        <dbReference type="Proteomes" id="UP000321820"/>
    </source>
</evidence>
<dbReference type="EMBL" id="CP042806">
    <property type="protein sequence ID" value="QEE30798.1"/>
    <property type="molecule type" value="Genomic_DNA"/>
</dbReference>
<dbReference type="SUPFAM" id="SSF56954">
    <property type="entry name" value="Outer membrane efflux proteins (OEP)"/>
    <property type="match status" value="1"/>
</dbReference>
<organism evidence="8 9">
    <name type="scientific">Terriglobus albidus</name>
    <dbReference type="NCBI Taxonomy" id="1592106"/>
    <lineage>
        <taxon>Bacteria</taxon>
        <taxon>Pseudomonadati</taxon>
        <taxon>Acidobacteriota</taxon>
        <taxon>Terriglobia</taxon>
        <taxon>Terriglobales</taxon>
        <taxon>Acidobacteriaceae</taxon>
        <taxon>Terriglobus</taxon>
    </lineage>
</organism>
<evidence type="ECO:0000313" key="8">
    <source>
        <dbReference type="EMBL" id="QEE30798.1"/>
    </source>
</evidence>
<dbReference type="GO" id="GO:0009279">
    <property type="term" value="C:cell outer membrane"/>
    <property type="evidence" value="ECO:0007669"/>
    <property type="project" value="UniProtKB-SubCell"/>
</dbReference>
<dbReference type="PIRSF" id="PIRSF001892">
    <property type="entry name" value="CyaE"/>
    <property type="match status" value="1"/>
</dbReference>
<dbReference type="RefSeq" id="WP_147650095.1">
    <property type="nucleotide sequence ID" value="NZ_CP042806.1"/>
</dbReference>
<dbReference type="InterPro" id="IPR003423">
    <property type="entry name" value="OMP_efflux"/>
</dbReference>
<dbReference type="AlphaFoldDB" id="A0A5B9EFI2"/>
<dbReference type="PANTHER" id="PTHR30026:SF20">
    <property type="entry name" value="OUTER MEMBRANE PROTEIN TOLC"/>
    <property type="match status" value="1"/>
</dbReference>
<evidence type="ECO:0000256" key="4">
    <source>
        <dbReference type="ARBA" id="ARBA00022452"/>
    </source>
</evidence>
<dbReference type="Gene3D" id="1.20.1600.10">
    <property type="entry name" value="Outer membrane efflux proteins (OEP)"/>
    <property type="match status" value="1"/>
</dbReference>
<keyword evidence="3" id="KW-0813">Transport</keyword>
<dbReference type="PANTHER" id="PTHR30026">
    <property type="entry name" value="OUTER MEMBRANE PROTEIN TOLC"/>
    <property type="match status" value="1"/>
</dbReference>
<dbReference type="GO" id="GO:0015288">
    <property type="term" value="F:porin activity"/>
    <property type="evidence" value="ECO:0007669"/>
    <property type="project" value="TreeGrafter"/>
</dbReference>
<sequence>MAAAALFLSGPQLLPAQQAATSGCEQVITARQAGHCIGVASSFHSIPKLDDSHSYGLAELIDIAESASPESRIAWAQAKRAMEAAGVQRAEYLPLLTFVAQGSDLRAINPFPKPLAPRGYVTVEVPTAVAQMELQYQLLDFARGPRLEGSKAFEVASALRFGRAQQTVAYRTATQFYRVQQAAGQLVAARQILQTAQTLLANAQSQFDNGRATLPDVQNAQAGAAGAQYDLATAEGEVQKAKLALTEAIGVEPTATIGIVAVGSASPEAFDTPVEELIDKAWKNRPDLLARMQDLKRSNDAVKSARAKYLPGVGLVATGGQTNMWPTADYGQLGPASVSTWSAAVQLRWEVFNGARRHEVTAALAEQKAAAEEQRATQDAVTRQVWESYVDYRTAIEQERSSQSFLTSSTVSYESSLDAFRYGVRSLVDVVQAERQLAQARLEDVRARARVQQSAAALSYAIGNLPSGNASTTGWKP</sequence>
<keyword evidence="5" id="KW-0812">Transmembrane</keyword>
<dbReference type="GO" id="GO:0015562">
    <property type="term" value="F:efflux transmembrane transporter activity"/>
    <property type="evidence" value="ECO:0007669"/>
    <property type="project" value="InterPro"/>
</dbReference>
<name>A0A5B9EFI2_9BACT</name>
<protein>
    <submittedName>
        <fullName evidence="8">TolC family protein</fullName>
    </submittedName>
</protein>
<dbReference type="GO" id="GO:1990281">
    <property type="term" value="C:efflux pump complex"/>
    <property type="evidence" value="ECO:0007669"/>
    <property type="project" value="TreeGrafter"/>
</dbReference>
<comment type="similarity">
    <text evidence="2">Belongs to the outer membrane factor (OMF) (TC 1.B.17) family.</text>
</comment>
<evidence type="ECO:0000256" key="1">
    <source>
        <dbReference type="ARBA" id="ARBA00004442"/>
    </source>
</evidence>
<comment type="subcellular location">
    <subcellularLocation>
        <location evidence="1">Cell outer membrane</location>
    </subcellularLocation>
</comment>
<evidence type="ECO:0000256" key="7">
    <source>
        <dbReference type="ARBA" id="ARBA00023237"/>
    </source>
</evidence>
<dbReference type="InterPro" id="IPR028351">
    <property type="entry name" value="CyaE"/>
</dbReference>
<gene>
    <name evidence="8" type="ORF">FTW19_24030</name>
</gene>